<dbReference type="EMBL" id="FUYE01000004">
    <property type="protein sequence ID" value="SKA88257.1"/>
    <property type="molecule type" value="Genomic_DNA"/>
</dbReference>
<keyword evidence="3" id="KW-1185">Reference proteome</keyword>
<dbReference type="InterPro" id="IPR039513">
    <property type="entry name" value="PL-6"/>
</dbReference>
<dbReference type="InterPro" id="IPR012334">
    <property type="entry name" value="Pectin_lyas_fold"/>
</dbReference>
<protein>
    <submittedName>
        <fullName evidence="2">Poly(Beta-D-mannuronate) lyase</fullName>
    </submittedName>
</protein>
<dbReference type="SUPFAM" id="SSF51126">
    <property type="entry name" value="Pectin lyase-like"/>
    <property type="match status" value="1"/>
</dbReference>
<dbReference type="OrthoDB" id="179999at2"/>
<reference evidence="3" key="1">
    <citation type="submission" date="2017-02" db="EMBL/GenBank/DDBJ databases">
        <authorList>
            <person name="Varghese N."/>
            <person name="Submissions S."/>
        </authorList>
    </citation>
    <scope>NUCLEOTIDE SEQUENCE [LARGE SCALE GENOMIC DNA]</scope>
    <source>
        <strain evidence="3">ATCC 700200</strain>
    </source>
</reference>
<dbReference type="RefSeq" id="WP_078812596.1">
    <property type="nucleotide sequence ID" value="NZ_FUYE01000004.1"/>
</dbReference>
<evidence type="ECO:0000256" key="1">
    <source>
        <dbReference type="SAM" id="SignalP"/>
    </source>
</evidence>
<dbReference type="AlphaFoldDB" id="A0A1T4XFT5"/>
<dbReference type="STRING" id="48467.SAMN02745166_01390"/>
<keyword evidence="2" id="KW-0456">Lyase</keyword>
<name>A0A1T4XFT5_9BACT</name>
<organism evidence="2 3">
    <name type="scientific">Prosthecobacter debontii</name>
    <dbReference type="NCBI Taxonomy" id="48467"/>
    <lineage>
        <taxon>Bacteria</taxon>
        <taxon>Pseudomonadati</taxon>
        <taxon>Verrucomicrobiota</taxon>
        <taxon>Verrucomicrobiia</taxon>
        <taxon>Verrucomicrobiales</taxon>
        <taxon>Verrucomicrobiaceae</taxon>
        <taxon>Prosthecobacter</taxon>
    </lineage>
</organism>
<evidence type="ECO:0000313" key="3">
    <source>
        <dbReference type="Proteomes" id="UP000190774"/>
    </source>
</evidence>
<dbReference type="Gene3D" id="2.160.20.10">
    <property type="entry name" value="Single-stranded right-handed beta-helix, Pectin lyase-like"/>
    <property type="match status" value="1"/>
</dbReference>
<sequence length="430" mass="46964">MMRFISLLLGLPLILQAVDVVVTNPAGLEAAIKAAQPGDRIVLREGEWPDTVVKFKGKGTVDAPITLRAKVPGKTIFTGASALRIGGEYLIVEGLWFQDPNPSVGDTLEFRIDSKTLASNCRLTGCAVTLNSDVGSKEDKESRWVGLYGESNRVDHCLFQGKLTKGTTLVVWLGDKNVGRHVIEENYFGPREKLGKNGGETIRVGDSKTSMQRADCIVRRNLFVKCNGEAECISNKSCSNLYQDNSFVEVSGTLTLRHGNGCTVDGNAFFGNGAKGTGGIRVIGEDHVVKNNYLESLTGDEVRCGITFMMGLPDSPANGYFQVKRARIENNTLVDCEHPILIGLEGDKVPGVPNLPPLDTTFEANRVYCPKAQVVEVRCDLSGITWKDNQLFGKELGIPETAGIEWGHEPTVQKRQPIARDQIGPTWWTE</sequence>
<accession>A0A1T4XFT5</accession>
<feature type="chain" id="PRO_5012436779" evidence="1">
    <location>
        <begin position="18"/>
        <end position="430"/>
    </location>
</feature>
<keyword evidence="1" id="KW-0732">Signal</keyword>
<dbReference type="InterPro" id="IPR011050">
    <property type="entry name" value="Pectin_lyase_fold/virulence"/>
</dbReference>
<feature type="signal peptide" evidence="1">
    <location>
        <begin position="1"/>
        <end position="17"/>
    </location>
</feature>
<dbReference type="Pfam" id="PF14592">
    <property type="entry name" value="Chondroitinas_B"/>
    <property type="match status" value="1"/>
</dbReference>
<dbReference type="CDD" id="cd14251">
    <property type="entry name" value="PL-6"/>
    <property type="match status" value="1"/>
</dbReference>
<proteinExistence type="predicted"/>
<dbReference type="Proteomes" id="UP000190774">
    <property type="component" value="Unassembled WGS sequence"/>
</dbReference>
<gene>
    <name evidence="2" type="ORF">SAMN02745166_01390</name>
</gene>
<evidence type="ECO:0000313" key="2">
    <source>
        <dbReference type="EMBL" id="SKA88257.1"/>
    </source>
</evidence>
<dbReference type="GO" id="GO:0016829">
    <property type="term" value="F:lyase activity"/>
    <property type="evidence" value="ECO:0007669"/>
    <property type="project" value="UniProtKB-KW"/>
</dbReference>